<comment type="caution">
    <text evidence="2">The sequence shown here is derived from an EMBL/GenBank/DDBJ whole genome shotgun (WGS) entry which is preliminary data.</text>
</comment>
<feature type="region of interest" description="Disordered" evidence="1">
    <location>
        <begin position="215"/>
        <end position="235"/>
    </location>
</feature>
<evidence type="ECO:0000313" key="2">
    <source>
        <dbReference type="EMBL" id="KAF7309837.1"/>
    </source>
</evidence>
<evidence type="ECO:0000256" key="1">
    <source>
        <dbReference type="SAM" id="MobiDB-lite"/>
    </source>
</evidence>
<proteinExistence type="predicted"/>
<protein>
    <submittedName>
        <fullName evidence="2">Methyltransf-25 domain-containing protein</fullName>
    </submittedName>
</protein>
<gene>
    <name evidence="2" type="ORF">MIND_00355600</name>
</gene>
<dbReference type="OrthoDB" id="3063821at2759"/>
<accession>A0A8H6T4N3</accession>
<sequence length="235" mass="25325">MPNSSSFRMVRRAAALTSQLRLGLRMASTLKATTEIPRGRPGIILPVPHVALQWRQPPASLPQSPTFSSDSEESTPGSATGPEFKFSKGPSDGISIGDVVLFLAIGALMTFMGEGGTPISKNNQVASLEKLVASVEIAKIKEDGVALTAHFKNIVRTVDPTLDEKRLVQALESTETFEIAEVCGKIHQIVSEDGLDRQKKVFVVSTLLSNFLASKRGQSNEPPEDWVPEGRETSA</sequence>
<feature type="compositionally biased region" description="Polar residues" evidence="1">
    <location>
        <begin position="61"/>
        <end position="78"/>
    </location>
</feature>
<name>A0A8H6T4N3_9AGAR</name>
<organism evidence="2 3">
    <name type="scientific">Mycena indigotica</name>
    <dbReference type="NCBI Taxonomy" id="2126181"/>
    <lineage>
        <taxon>Eukaryota</taxon>
        <taxon>Fungi</taxon>
        <taxon>Dikarya</taxon>
        <taxon>Basidiomycota</taxon>
        <taxon>Agaricomycotina</taxon>
        <taxon>Agaricomycetes</taxon>
        <taxon>Agaricomycetidae</taxon>
        <taxon>Agaricales</taxon>
        <taxon>Marasmiineae</taxon>
        <taxon>Mycenaceae</taxon>
        <taxon>Mycena</taxon>
    </lineage>
</organism>
<dbReference type="RefSeq" id="XP_037223287.1">
    <property type="nucleotide sequence ID" value="XM_037360402.1"/>
</dbReference>
<reference evidence="2" key="1">
    <citation type="submission" date="2020-05" db="EMBL/GenBank/DDBJ databases">
        <title>Mycena genomes resolve the evolution of fungal bioluminescence.</title>
        <authorList>
            <person name="Tsai I.J."/>
        </authorList>
    </citation>
    <scope>NUCLEOTIDE SEQUENCE</scope>
    <source>
        <strain evidence="2">171206Taipei</strain>
    </source>
</reference>
<dbReference type="Proteomes" id="UP000636479">
    <property type="component" value="Unassembled WGS sequence"/>
</dbReference>
<dbReference type="EMBL" id="JACAZF010000003">
    <property type="protein sequence ID" value="KAF7309837.1"/>
    <property type="molecule type" value="Genomic_DNA"/>
</dbReference>
<keyword evidence="3" id="KW-1185">Reference proteome</keyword>
<evidence type="ECO:0000313" key="3">
    <source>
        <dbReference type="Proteomes" id="UP000636479"/>
    </source>
</evidence>
<dbReference type="AlphaFoldDB" id="A0A8H6T4N3"/>
<feature type="region of interest" description="Disordered" evidence="1">
    <location>
        <begin position="57"/>
        <end position="89"/>
    </location>
</feature>
<dbReference type="GeneID" id="59342918"/>